<reference evidence="1" key="1">
    <citation type="submission" date="2021-09" db="EMBL/GenBank/DDBJ databases">
        <title>Genome analysis of Fictibacillus sp. KIGAM418 isolated from marine sediment.</title>
        <authorList>
            <person name="Seo M.-J."/>
            <person name="Cho E.-S."/>
            <person name="Hwang C.Y."/>
        </authorList>
    </citation>
    <scope>NUCLEOTIDE SEQUENCE</scope>
    <source>
        <strain evidence="1">KIGAM418</strain>
    </source>
</reference>
<evidence type="ECO:0000313" key="2">
    <source>
        <dbReference type="Proteomes" id="UP001139011"/>
    </source>
</evidence>
<name>A0A9X1XCQ8_9BACL</name>
<dbReference type="RefSeq" id="WP_248251288.1">
    <property type="nucleotide sequence ID" value="NZ_JAIWJX010000002.1"/>
</dbReference>
<organism evidence="1 2">
    <name type="scientific">Fictibacillus marinisediminis</name>
    <dbReference type="NCBI Taxonomy" id="2878389"/>
    <lineage>
        <taxon>Bacteria</taxon>
        <taxon>Bacillati</taxon>
        <taxon>Bacillota</taxon>
        <taxon>Bacilli</taxon>
        <taxon>Bacillales</taxon>
        <taxon>Fictibacillaceae</taxon>
        <taxon>Fictibacillus</taxon>
    </lineage>
</organism>
<dbReference type="AlphaFoldDB" id="A0A9X1XCQ8"/>
<evidence type="ECO:0000313" key="1">
    <source>
        <dbReference type="EMBL" id="MCK6255464.1"/>
    </source>
</evidence>
<keyword evidence="2" id="KW-1185">Reference proteome</keyword>
<dbReference type="EMBL" id="JAIWJX010000002">
    <property type="protein sequence ID" value="MCK6255464.1"/>
    <property type="molecule type" value="Genomic_DNA"/>
</dbReference>
<protein>
    <recommendedName>
        <fullName evidence="3">Swt1-like HEPN domain-containing protein</fullName>
    </recommendedName>
</protein>
<accession>A0A9X1XCQ8</accession>
<proteinExistence type="predicted"/>
<dbReference type="Proteomes" id="UP001139011">
    <property type="component" value="Unassembled WGS sequence"/>
</dbReference>
<sequence length="139" mass="16739">MQEQIRHMKNAYAQLYEIENTLRLIITSTMETKYGANWYNIISIKLLKRRPHKEFINLNFHELITLFRISPELIKIFPINIIKSFPSIYPIRNKIAHCKYLNDDELLKLNNFHLRFINVLSSMQKVKIDRYSIETFGKH</sequence>
<evidence type="ECO:0008006" key="3">
    <source>
        <dbReference type="Google" id="ProtNLM"/>
    </source>
</evidence>
<gene>
    <name evidence="1" type="ORF">LCY76_02340</name>
</gene>
<comment type="caution">
    <text evidence="1">The sequence shown here is derived from an EMBL/GenBank/DDBJ whole genome shotgun (WGS) entry which is preliminary data.</text>
</comment>